<dbReference type="STRING" id="1280837.A0A316VDH0"/>
<feature type="compositionally biased region" description="Basic residues" evidence="3">
    <location>
        <begin position="132"/>
        <end position="141"/>
    </location>
</feature>
<dbReference type="RefSeq" id="XP_025355666.1">
    <property type="nucleotide sequence ID" value="XM_025502309.1"/>
</dbReference>
<feature type="compositionally biased region" description="Basic residues" evidence="3">
    <location>
        <begin position="201"/>
        <end position="213"/>
    </location>
</feature>
<evidence type="ECO:0000313" key="6">
    <source>
        <dbReference type="Proteomes" id="UP000245771"/>
    </source>
</evidence>
<name>A0A316VDH0_9BASI</name>
<keyword evidence="6" id="KW-1185">Reference proteome</keyword>
<dbReference type="InterPro" id="IPR002999">
    <property type="entry name" value="Tudor"/>
</dbReference>
<feature type="region of interest" description="Disordered" evidence="3">
    <location>
        <begin position="50"/>
        <end position="75"/>
    </location>
</feature>
<dbReference type="InParanoid" id="A0A316VDH0"/>
<comment type="subcellular location">
    <subcellularLocation>
        <location evidence="1">Nucleus</location>
    </subcellularLocation>
</comment>
<evidence type="ECO:0000259" key="4">
    <source>
        <dbReference type="PROSITE" id="PS50304"/>
    </source>
</evidence>
<evidence type="ECO:0000313" key="5">
    <source>
        <dbReference type="EMBL" id="PWN35364.1"/>
    </source>
</evidence>
<feature type="compositionally biased region" description="Low complexity" evidence="3">
    <location>
        <begin position="52"/>
        <end position="66"/>
    </location>
</feature>
<dbReference type="PANTHER" id="PTHR13681">
    <property type="entry name" value="SURVIVAL OF MOTOR NEURON-RELATED-SPLICING FACTOR 30-RELATED"/>
    <property type="match status" value="1"/>
</dbReference>
<feature type="domain" description="Tudor" evidence="4">
    <location>
        <begin position="78"/>
        <end position="140"/>
    </location>
</feature>
<feature type="region of interest" description="Disordered" evidence="3">
    <location>
        <begin position="130"/>
        <end position="229"/>
    </location>
</feature>
<dbReference type="Gene3D" id="2.30.30.140">
    <property type="match status" value="1"/>
</dbReference>
<dbReference type="Proteomes" id="UP000245771">
    <property type="component" value="Unassembled WGS sequence"/>
</dbReference>
<feature type="compositionally biased region" description="Low complexity" evidence="3">
    <location>
        <begin position="143"/>
        <end position="160"/>
    </location>
</feature>
<reference evidence="5 6" key="1">
    <citation type="journal article" date="2018" name="Mol. Biol. Evol.">
        <title>Broad Genomic Sampling Reveals a Smut Pathogenic Ancestry of the Fungal Clade Ustilaginomycotina.</title>
        <authorList>
            <person name="Kijpornyongpan T."/>
            <person name="Mondo S.J."/>
            <person name="Barry K."/>
            <person name="Sandor L."/>
            <person name="Lee J."/>
            <person name="Lipzen A."/>
            <person name="Pangilinan J."/>
            <person name="LaButti K."/>
            <person name="Hainaut M."/>
            <person name="Henrissat B."/>
            <person name="Grigoriev I.V."/>
            <person name="Spatafora J.W."/>
            <person name="Aime M.C."/>
        </authorList>
    </citation>
    <scope>NUCLEOTIDE SEQUENCE [LARGE SCALE GENOMIC DNA]</scope>
    <source>
        <strain evidence="5 6">MCA 3882</strain>
    </source>
</reference>
<dbReference type="AlphaFoldDB" id="A0A316VDH0"/>
<dbReference type="PANTHER" id="PTHR13681:SF26">
    <property type="entry name" value="SURVIVAL OF MOTOR NEURON-RELATED-SPLICING FACTOR 30"/>
    <property type="match status" value="1"/>
</dbReference>
<gene>
    <name evidence="5" type="ORF">FA14DRAFT_40575</name>
</gene>
<evidence type="ECO:0000256" key="1">
    <source>
        <dbReference type="ARBA" id="ARBA00004123"/>
    </source>
</evidence>
<dbReference type="GeneID" id="37024090"/>
<organism evidence="5 6">
    <name type="scientific">Meira miltonrushii</name>
    <dbReference type="NCBI Taxonomy" id="1280837"/>
    <lineage>
        <taxon>Eukaryota</taxon>
        <taxon>Fungi</taxon>
        <taxon>Dikarya</taxon>
        <taxon>Basidiomycota</taxon>
        <taxon>Ustilaginomycotina</taxon>
        <taxon>Exobasidiomycetes</taxon>
        <taxon>Exobasidiales</taxon>
        <taxon>Brachybasidiaceae</taxon>
        <taxon>Meira</taxon>
    </lineage>
</organism>
<evidence type="ECO:0000256" key="2">
    <source>
        <dbReference type="ARBA" id="ARBA00023242"/>
    </source>
</evidence>
<feature type="compositionally biased region" description="Basic and acidic residues" evidence="3">
    <location>
        <begin position="214"/>
        <end position="225"/>
    </location>
</feature>
<keyword evidence="2" id="KW-0539">Nucleus</keyword>
<dbReference type="PROSITE" id="PS50304">
    <property type="entry name" value="TUDOR"/>
    <property type="match status" value="1"/>
</dbReference>
<proteinExistence type="predicted"/>
<protein>
    <recommendedName>
        <fullName evidence="4">Tudor domain-containing protein</fullName>
    </recommendedName>
</protein>
<accession>A0A316VDH0</accession>
<dbReference type="GO" id="GO:0005634">
    <property type="term" value="C:nucleus"/>
    <property type="evidence" value="ECO:0007669"/>
    <property type="project" value="UniProtKB-SubCell"/>
</dbReference>
<dbReference type="SMART" id="SM00333">
    <property type="entry name" value="TUDOR"/>
    <property type="match status" value="1"/>
</dbReference>
<dbReference type="EMBL" id="KZ819603">
    <property type="protein sequence ID" value="PWN35364.1"/>
    <property type="molecule type" value="Genomic_DNA"/>
</dbReference>
<evidence type="ECO:0000256" key="3">
    <source>
        <dbReference type="SAM" id="MobiDB-lite"/>
    </source>
</evidence>
<dbReference type="SUPFAM" id="SSF63748">
    <property type="entry name" value="Tudor/PWWP/MBT"/>
    <property type="match status" value="1"/>
</dbReference>
<sequence>MDAEELRTYEQQLVQVRTALEADPKNEELRLLEEELQKIIDLNKDIANTQNAASSSSHSGAGPSVSKPQSNNIEPKHKFAAGDECQAKYEGDGRFYDARIVSVAGSQHNPMYTILFKGYNETAIVTSESLKPSRHAGHHKIASNDQAQSSSSQALGSRQAKLTPEEEAERERKKKRSEKKNERFANRTAEAQAVQNSWQKFAKKAEKKGHMKKEKSMFKTPDDPLAKVGVIGAGRGMTQYGDRKKHMYDGDGK</sequence>
<dbReference type="CDD" id="cd21182">
    <property type="entry name" value="Tudor_SMN_SPF30-like"/>
    <property type="match status" value="1"/>
</dbReference>
<dbReference type="OrthoDB" id="79171at2759"/>